<dbReference type="InterPro" id="IPR011050">
    <property type="entry name" value="Pectin_lyase_fold/virulence"/>
</dbReference>
<name>A0A4Q7N3F8_9BACT</name>
<keyword evidence="7" id="KW-1185">Reference proteome</keyword>
<sequence length="567" mass="61283">MKNENPDPITRRQLLGKITVPALSLAGLSAISTYAVANEYPPKTQAASHLPPTAFPVYNVRDYGAKGDGTTNDSAALQAAIDACHQQNGGIVLVPAGDFMIGTVQLRSFVTLHLAPKARLLGSTLKSDYKAGEGIPPGNGNMVLLFAANAERISVEGQGAIDGSGAAFNNGRGDGTGPGGTPGNMDRPHLLILYKCKHVLVRDAFLTNSAYHCFRILHCSNVQIHGVRIHNRVNRNNDGFHFNDSSYVHISNCDIACQDDACALFGSNQFVTVTNCTFSTRWSIFRFGGGKSQNITVTNCVIMESYGCPVKISTGRGQLENFIFSNIIMRNVTGPIGIGFSGTSRNNNNNNTPASEPSFVRNIQFSNIQATVVTRPVDHPEIPFVVKPFPGEDNSCITLNAMNDVYLENIRFSDIHISYAGGGTAAQAAKREIPAVASEYFGVWGTEPYGPPAYGLYARNVKGLTIQNVRFEFQQKDLRPAVVMDNVQDAYISGLQVMADKEGESVLRLIDCKEIFLSAARLLNPAKVFLQLEGKNCEAITLQGGELRKAEKQIAFTRGADKKAITG</sequence>
<reference evidence="6 7" key="1">
    <citation type="submission" date="2019-02" db="EMBL/GenBank/DDBJ databases">
        <title>Genomic Encyclopedia of Type Strains, Phase IV (KMG-IV): sequencing the most valuable type-strain genomes for metagenomic binning, comparative biology and taxonomic classification.</title>
        <authorList>
            <person name="Goeker M."/>
        </authorList>
    </citation>
    <scope>NUCLEOTIDE SEQUENCE [LARGE SCALE GENOMIC DNA]</scope>
    <source>
        <strain evidence="6 7">DSM 18116</strain>
    </source>
</reference>
<feature type="signal peptide" evidence="5">
    <location>
        <begin position="1"/>
        <end position="37"/>
    </location>
</feature>
<dbReference type="PANTHER" id="PTHR31339:SF9">
    <property type="entry name" value="PLASMIN AND FIBRONECTIN-BINDING PROTEIN A"/>
    <property type="match status" value="1"/>
</dbReference>
<evidence type="ECO:0000313" key="7">
    <source>
        <dbReference type="Proteomes" id="UP000293874"/>
    </source>
</evidence>
<feature type="chain" id="PRO_5020519572" evidence="5">
    <location>
        <begin position="38"/>
        <end position="567"/>
    </location>
</feature>
<keyword evidence="5" id="KW-0732">Signal</keyword>
<protein>
    <submittedName>
        <fullName evidence="6">Polygalacturonase</fullName>
    </submittedName>
</protein>
<evidence type="ECO:0000256" key="1">
    <source>
        <dbReference type="ARBA" id="ARBA00008834"/>
    </source>
</evidence>
<keyword evidence="3 4" id="KW-0326">Glycosidase</keyword>
<dbReference type="InterPro" id="IPR051801">
    <property type="entry name" value="GH28_Enzymes"/>
</dbReference>
<dbReference type="InterPro" id="IPR012334">
    <property type="entry name" value="Pectin_lyas_fold"/>
</dbReference>
<comment type="caution">
    <text evidence="6">The sequence shown here is derived from an EMBL/GenBank/DDBJ whole genome shotgun (WGS) entry which is preliminary data.</text>
</comment>
<gene>
    <name evidence="6" type="ORF">EV199_1240</name>
</gene>
<evidence type="ECO:0000256" key="2">
    <source>
        <dbReference type="ARBA" id="ARBA00022801"/>
    </source>
</evidence>
<keyword evidence="2 4" id="KW-0378">Hydrolase</keyword>
<evidence type="ECO:0000313" key="6">
    <source>
        <dbReference type="EMBL" id="RZS75375.1"/>
    </source>
</evidence>
<evidence type="ECO:0000256" key="4">
    <source>
        <dbReference type="RuleBase" id="RU361169"/>
    </source>
</evidence>
<organism evidence="6 7">
    <name type="scientific">Pseudobacter ginsenosidimutans</name>
    <dbReference type="NCBI Taxonomy" id="661488"/>
    <lineage>
        <taxon>Bacteria</taxon>
        <taxon>Pseudomonadati</taxon>
        <taxon>Bacteroidota</taxon>
        <taxon>Chitinophagia</taxon>
        <taxon>Chitinophagales</taxon>
        <taxon>Chitinophagaceae</taxon>
        <taxon>Pseudobacter</taxon>
    </lineage>
</organism>
<dbReference type="SUPFAM" id="SSF51126">
    <property type="entry name" value="Pectin lyase-like"/>
    <property type="match status" value="1"/>
</dbReference>
<dbReference type="GO" id="GO:0005975">
    <property type="term" value="P:carbohydrate metabolic process"/>
    <property type="evidence" value="ECO:0007669"/>
    <property type="project" value="InterPro"/>
</dbReference>
<dbReference type="InterPro" id="IPR006626">
    <property type="entry name" value="PbH1"/>
</dbReference>
<dbReference type="InterPro" id="IPR000743">
    <property type="entry name" value="Glyco_hydro_28"/>
</dbReference>
<proteinExistence type="inferred from homology"/>
<dbReference type="PROSITE" id="PS51318">
    <property type="entry name" value="TAT"/>
    <property type="match status" value="1"/>
</dbReference>
<dbReference type="Pfam" id="PF00295">
    <property type="entry name" value="Glyco_hydro_28"/>
    <property type="match status" value="1"/>
</dbReference>
<dbReference type="AlphaFoldDB" id="A0A4Q7N3F8"/>
<dbReference type="Proteomes" id="UP000293874">
    <property type="component" value="Unassembled WGS sequence"/>
</dbReference>
<evidence type="ECO:0000256" key="5">
    <source>
        <dbReference type="SAM" id="SignalP"/>
    </source>
</evidence>
<dbReference type="RefSeq" id="WP_130539747.1">
    <property type="nucleotide sequence ID" value="NZ_CP042431.1"/>
</dbReference>
<accession>A0A4Q7N3F8</accession>
<dbReference type="GO" id="GO:0004650">
    <property type="term" value="F:polygalacturonase activity"/>
    <property type="evidence" value="ECO:0007669"/>
    <property type="project" value="InterPro"/>
</dbReference>
<dbReference type="InterPro" id="IPR006311">
    <property type="entry name" value="TAT_signal"/>
</dbReference>
<dbReference type="PANTHER" id="PTHR31339">
    <property type="entry name" value="PECTIN LYASE-RELATED"/>
    <property type="match status" value="1"/>
</dbReference>
<evidence type="ECO:0000256" key="3">
    <source>
        <dbReference type="ARBA" id="ARBA00023295"/>
    </source>
</evidence>
<dbReference type="SMART" id="SM00710">
    <property type="entry name" value="PbH1"/>
    <property type="match status" value="5"/>
</dbReference>
<comment type="similarity">
    <text evidence="1 4">Belongs to the glycosyl hydrolase 28 family.</text>
</comment>
<dbReference type="OrthoDB" id="9795222at2"/>
<dbReference type="EMBL" id="SGXA01000001">
    <property type="protein sequence ID" value="RZS75375.1"/>
    <property type="molecule type" value="Genomic_DNA"/>
</dbReference>
<dbReference type="Gene3D" id="2.160.20.10">
    <property type="entry name" value="Single-stranded right-handed beta-helix, Pectin lyase-like"/>
    <property type="match status" value="1"/>
</dbReference>